<keyword evidence="6" id="KW-1185">Reference proteome</keyword>
<dbReference type="PANTHER" id="PTHR43085">
    <property type="entry name" value="HEXOKINASE FAMILY MEMBER"/>
    <property type="match status" value="1"/>
</dbReference>
<evidence type="ECO:0000259" key="4">
    <source>
        <dbReference type="Pfam" id="PF00294"/>
    </source>
</evidence>
<comment type="similarity">
    <text evidence="1">Belongs to the carbohydrate kinase PfkB family.</text>
</comment>
<dbReference type="OrthoDB" id="7869371at2"/>
<dbReference type="Gene3D" id="3.40.1190.20">
    <property type="match status" value="1"/>
</dbReference>
<dbReference type="Proteomes" id="UP000244932">
    <property type="component" value="Unassembled WGS sequence"/>
</dbReference>
<sequence>MSVICAGAALWDVIAVAPKPAPRGADQAGSVIRRPGGVACNIALALRCELVAVIGNDPDGQALSAAIGLPGLIVANGATDNYIAVEDPSGLVAAIASCDLLEREAHRVIDRIAGEHTPVILDGNLPGAALARLTANMPADLRLVPASPSKTARLHPLIAAGAALYCNQIEGQAMTGHADPADAARALCAQGAAFAIVTDGPRPASFCRDSTVLTQMPPPAQGQITGAGDAFVAGHVRASLSGASDADALSAALQSAADHINGISS</sequence>
<protein>
    <recommendedName>
        <fullName evidence="4">Carbohydrate kinase PfkB domain-containing protein</fullName>
    </recommendedName>
</protein>
<evidence type="ECO:0000256" key="1">
    <source>
        <dbReference type="ARBA" id="ARBA00010688"/>
    </source>
</evidence>
<gene>
    <name evidence="5" type="ORF">POI8812_01600</name>
</gene>
<dbReference type="InterPro" id="IPR029056">
    <property type="entry name" value="Ribokinase-like"/>
</dbReference>
<dbReference type="RefSeq" id="WP_108782003.1">
    <property type="nucleotide sequence ID" value="NZ_OMKW01000002.1"/>
</dbReference>
<dbReference type="InterPro" id="IPR011611">
    <property type="entry name" value="PfkB_dom"/>
</dbReference>
<feature type="domain" description="Carbohydrate kinase PfkB" evidence="4">
    <location>
        <begin position="3"/>
        <end position="257"/>
    </location>
</feature>
<proteinExistence type="inferred from homology"/>
<dbReference type="EMBL" id="OMKW01000002">
    <property type="protein sequence ID" value="SPF29292.1"/>
    <property type="molecule type" value="Genomic_DNA"/>
</dbReference>
<evidence type="ECO:0000256" key="2">
    <source>
        <dbReference type="ARBA" id="ARBA00022679"/>
    </source>
</evidence>
<dbReference type="SUPFAM" id="SSF53613">
    <property type="entry name" value="Ribokinase-like"/>
    <property type="match status" value="1"/>
</dbReference>
<evidence type="ECO:0000256" key="3">
    <source>
        <dbReference type="ARBA" id="ARBA00022777"/>
    </source>
</evidence>
<dbReference type="AlphaFoldDB" id="A0A2R8AAN7"/>
<keyword evidence="2" id="KW-0808">Transferase</keyword>
<evidence type="ECO:0000313" key="6">
    <source>
        <dbReference type="Proteomes" id="UP000244932"/>
    </source>
</evidence>
<evidence type="ECO:0000313" key="5">
    <source>
        <dbReference type="EMBL" id="SPF29292.1"/>
    </source>
</evidence>
<dbReference type="InterPro" id="IPR050306">
    <property type="entry name" value="PfkB_Carbo_kinase"/>
</dbReference>
<accession>A0A2R8AAN7</accession>
<dbReference type="GO" id="GO:0016301">
    <property type="term" value="F:kinase activity"/>
    <property type="evidence" value="ECO:0007669"/>
    <property type="project" value="UniProtKB-KW"/>
</dbReference>
<keyword evidence="3" id="KW-0418">Kinase</keyword>
<dbReference type="PANTHER" id="PTHR43085:SF57">
    <property type="entry name" value="CARBOHYDRATE KINASE PFKB DOMAIN-CONTAINING PROTEIN"/>
    <property type="match status" value="1"/>
</dbReference>
<reference evidence="5 6" key="1">
    <citation type="submission" date="2018-03" db="EMBL/GenBank/DDBJ databases">
        <authorList>
            <person name="Keele B.F."/>
        </authorList>
    </citation>
    <scope>NUCLEOTIDE SEQUENCE [LARGE SCALE GENOMIC DNA]</scope>
    <source>
        <strain evidence="5 6">CeCT 8812</strain>
    </source>
</reference>
<organism evidence="5 6">
    <name type="scientific">Pontivivens insulae</name>
    <dbReference type="NCBI Taxonomy" id="1639689"/>
    <lineage>
        <taxon>Bacteria</taxon>
        <taxon>Pseudomonadati</taxon>
        <taxon>Pseudomonadota</taxon>
        <taxon>Alphaproteobacteria</taxon>
        <taxon>Rhodobacterales</taxon>
        <taxon>Paracoccaceae</taxon>
        <taxon>Pontivivens</taxon>
    </lineage>
</organism>
<dbReference type="Pfam" id="PF00294">
    <property type="entry name" value="PfkB"/>
    <property type="match status" value="1"/>
</dbReference>
<name>A0A2R8AAN7_9RHOB</name>